<organism evidence="2 3">
    <name type="scientific">Oleiharenicola lentus</name>
    <dbReference type="NCBI Taxonomy" id="2508720"/>
    <lineage>
        <taxon>Bacteria</taxon>
        <taxon>Pseudomonadati</taxon>
        <taxon>Verrucomicrobiota</taxon>
        <taxon>Opitutia</taxon>
        <taxon>Opitutales</taxon>
        <taxon>Opitutaceae</taxon>
        <taxon>Oleiharenicola</taxon>
    </lineage>
</organism>
<dbReference type="SUPFAM" id="SSF56925">
    <property type="entry name" value="OMPA-like"/>
    <property type="match status" value="1"/>
</dbReference>
<gene>
    <name evidence="2" type="ORF">ESB00_18575</name>
</gene>
<dbReference type="Gene3D" id="2.40.160.20">
    <property type="match status" value="1"/>
</dbReference>
<protein>
    <submittedName>
        <fullName evidence="2">Uncharacterized protein</fullName>
    </submittedName>
</protein>
<dbReference type="InterPro" id="IPR011250">
    <property type="entry name" value="OMP/PagP_B-barrel"/>
</dbReference>
<dbReference type="OrthoDB" id="195537at2"/>
<dbReference type="AlphaFoldDB" id="A0A4Q1C5S4"/>
<name>A0A4Q1C5S4_9BACT</name>
<keyword evidence="3" id="KW-1185">Reference proteome</keyword>
<evidence type="ECO:0000313" key="3">
    <source>
        <dbReference type="Proteomes" id="UP000290218"/>
    </source>
</evidence>
<keyword evidence="1" id="KW-0732">Signal</keyword>
<evidence type="ECO:0000313" key="2">
    <source>
        <dbReference type="EMBL" id="RXK53693.1"/>
    </source>
</evidence>
<evidence type="ECO:0000256" key="1">
    <source>
        <dbReference type="SAM" id="SignalP"/>
    </source>
</evidence>
<feature type="chain" id="PRO_5020211732" evidence="1">
    <location>
        <begin position="21"/>
        <end position="184"/>
    </location>
</feature>
<dbReference type="EMBL" id="SDHX01000002">
    <property type="protein sequence ID" value="RXK53693.1"/>
    <property type="molecule type" value="Genomic_DNA"/>
</dbReference>
<reference evidence="2 3" key="1">
    <citation type="submission" date="2019-01" db="EMBL/GenBank/DDBJ databases">
        <title>Lacunisphaera sp. strain TWA-58.</title>
        <authorList>
            <person name="Chen W.-M."/>
        </authorList>
    </citation>
    <scope>NUCLEOTIDE SEQUENCE [LARGE SCALE GENOMIC DNA]</scope>
    <source>
        <strain evidence="2 3">TWA-58</strain>
    </source>
</reference>
<comment type="caution">
    <text evidence="2">The sequence shown here is derived from an EMBL/GenBank/DDBJ whole genome shotgun (WGS) entry which is preliminary data.</text>
</comment>
<proteinExistence type="predicted"/>
<accession>A0A4Q1C5S4</accession>
<feature type="signal peptide" evidence="1">
    <location>
        <begin position="1"/>
        <end position="20"/>
    </location>
</feature>
<dbReference type="Proteomes" id="UP000290218">
    <property type="component" value="Unassembled WGS sequence"/>
</dbReference>
<sequence>MKKFVSLALLAASLAVSAKALIVGADVGYLLDDKEEFISARLGHAFKADASLSHQVELELGYSSHSETIAPLGAPISATSKITPLTLNYRAESIATNKLGYYFGLGAGVARTSIKFAGSGVPSVSDHSTSLALQGFVGLSYQVSTAAKLHLGAKYIWIDEAKLLGIKADVGDDVALSGGVSVKF</sequence>
<dbReference type="RefSeq" id="WP_129049632.1">
    <property type="nucleotide sequence ID" value="NZ_SDHX01000002.1"/>
</dbReference>